<dbReference type="AlphaFoldDB" id="A0A9D5C7W3"/>
<feature type="region of interest" description="Disordered" evidence="1">
    <location>
        <begin position="82"/>
        <end position="283"/>
    </location>
</feature>
<reference evidence="2" key="2">
    <citation type="journal article" date="2022" name="Hortic Res">
        <title>The genome of Dioscorea zingiberensis sheds light on the biosynthesis, origin and evolution of the medicinally important diosgenin saponins.</title>
        <authorList>
            <person name="Li Y."/>
            <person name="Tan C."/>
            <person name="Li Z."/>
            <person name="Guo J."/>
            <person name="Li S."/>
            <person name="Chen X."/>
            <person name="Wang C."/>
            <person name="Dai X."/>
            <person name="Yang H."/>
            <person name="Song W."/>
            <person name="Hou L."/>
            <person name="Xu J."/>
            <person name="Tong Z."/>
            <person name="Xu A."/>
            <person name="Yuan X."/>
            <person name="Wang W."/>
            <person name="Yang Q."/>
            <person name="Chen L."/>
            <person name="Sun Z."/>
            <person name="Wang K."/>
            <person name="Pan B."/>
            <person name="Chen J."/>
            <person name="Bao Y."/>
            <person name="Liu F."/>
            <person name="Qi X."/>
            <person name="Gang D.R."/>
            <person name="Wen J."/>
            <person name="Li J."/>
        </authorList>
    </citation>
    <scope>NUCLEOTIDE SEQUENCE</scope>
    <source>
        <strain evidence="2">Dzin_1.0</strain>
    </source>
</reference>
<gene>
    <name evidence="2" type="ORF">J5N97_024775</name>
</gene>
<reference evidence="2" key="1">
    <citation type="submission" date="2021-03" db="EMBL/GenBank/DDBJ databases">
        <authorList>
            <person name="Li Z."/>
            <person name="Yang C."/>
        </authorList>
    </citation>
    <scope>NUCLEOTIDE SEQUENCE</scope>
    <source>
        <strain evidence="2">Dzin_1.0</strain>
        <tissue evidence="2">Leaf</tissue>
    </source>
</reference>
<name>A0A9D5C7W3_9LILI</name>
<proteinExistence type="predicted"/>
<accession>A0A9D5C7W3</accession>
<evidence type="ECO:0000313" key="3">
    <source>
        <dbReference type="Proteomes" id="UP001085076"/>
    </source>
</evidence>
<protein>
    <submittedName>
        <fullName evidence="2">Uncharacterized protein</fullName>
    </submittedName>
</protein>
<sequence length="283" mass="30905">MHLWRVNANEFSYEDLVDCIHDMEFGKVEKMHYRVPNSGKSLETSLIILHSEESFANLAKHLKSNIPIEVYVEHAAAAKGKGKASHASTGPGQNFDSRSTNKKKAHAKSKHATATSQTEQVPTSAKGKGKEKTCTAATKQGLREKGKAKIAGGGKGKRKTIHLTPAVAEAGSIQDQNNAQGDDAADIQGQDNAGVHVDTVPIKENENAQREGKRKKKQVEGKSEHVGVQTRRSKITLEASGFSTYKIDTITKNSESSKKRQRDIKSGGERKLRLRKADESDLL</sequence>
<feature type="compositionally biased region" description="Basic residues" evidence="1">
    <location>
        <begin position="100"/>
        <end position="111"/>
    </location>
</feature>
<dbReference type="Proteomes" id="UP001085076">
    <property type="component" value="Miscellaneous, Linkage group lg07"/>
</dbReference>
<organism evidence="2 3">
    <name type="scientific">Dioscorea zingiberensis</name>
    <dbReference type="NCBI Taxonomy" id="325984"/>
    <lineage>
        <taxon>Eukaryota</taxon>
        <taxon>Viridiplantae</taxon>
        <taxon>Streptophyta</taxon>
        <taxon>Embryophyta</taxon>
        <taxon>Tracheophyta</taxon>
        <taxon>Spermatophyta</taxon>
        <taxon>Magnoliopsida</taxon>
        <taxon>Liliopsida</taxon>
        <taxon>Dioscoreales</taxon>
        <taxon>Dioscoreaceae</taxon>
        <taxon>Dioscorea</taxon>
    </lineage>
</organism>
<feature type="compositionally biased region" description="Basic and acidic residues" evidence="1">
    <location>
        <begin position="255"/>
        <end position="283"/>
    </location>
</feature>
<evidence type="ECO:0000256" key="1">
    <source>
        <dbReference type="SAM" id="MobiDB-lite"/>
    </source>
</evidence>
<feature type="compositionally biased region" description="Low complexity" evidence="1">
    <location>
        <begin position="173"/>
        <end position="194"/>
    </location>
</feature>
<comment type="caution">
    <text evidence="2">The sequence shown here is derived from an EMBL/GenBank/DDBJ whole genome shotgun (WGS) entry which is preliminary data.</text>
</comment>
<evidence type="ECO:0000313" key="2">
    <source>
        <dbReference type="EMBL" id="KAJ0967858.1"/>
    </source>
</evidence>
<keyword evidence="3" id="KW-1185">Reference proteome</keyword>
<feature type="compositionally biased region" description="Basic and acidic residues" evidence="1">
    <location>
        <begin position="201"/>
        <end position="211"/>
    </location>
</feature>
<dbReference type="EMBL" id="JAGGNH010000007">
    <property type="protein sequence ID" value="KAJ0967858.1"/>
    <property type="molecule type" value="Genomic_DNA"/>
</dbReference>